<comment type="subcellular location">
    <subcellularLocation>
        <location evidence="1">Nucleus</location>
    </subcellularLocation>
</comment>
<dbReference type="GO" id="GO:0008270">
    <property type="term" value="F:zinc ion binding"/>
    <property type="evidence" value="ECO:0007669"/>
    <property type="project" value="InterPro"/>
</dbReference>
<accession>A0A9P6VN35</accession>
<keyword evidence="7" id="KW-1185">Reference proteome</keyword>
<dbReference type="EMBL" id="VNKQ01000005">
    <property type="protein sequence ID" value="KAG0650605.1"/>
    <property type="molecule type" value="Genomic_DNA"/>
</dbReference>
<dbReference type="PROSITE" id="PS00463">
    <property type="entry name" value="ZN2_CY6_FUNGAL_1"/>
    <property type="match status" value="1"/>
</dbReference>
<dbReference type="SUPFAM" id="SSF57701">
    <property type="entry name" value="Zn2/Cys6 DNA-binding domain"/>
    <property type="match status" value="1"/>
</dbReference>
<dbReference type="GO" id="GO:0003677">
    <property type="term" value="F:DNA binding"/>
    <property type="evidence" value="ECO:0007669"/>
    <property type="project" value="InterPro"/>
</dbReference>
<feature type="region of interest" description="Disordered" evidence="4">
    <location>
        <begin position="132"/>
        <end position="175"/>
    </location>
</feature>
<dbReference type="Gene3D" id="4.10.240.10">
    <property type="entry name" value="Zn(2)-C6 fungal-type DNA-binding domain"/>
    <property type="match status" value="1"/>
</dbReference>
<dbReference type="SMART" id="SM00066">
    <property type="entry name" value="GAL4"/>
    <property type="match status" value="1"/>
</dbReference>
<dbReference type="PANTHER" id="PTHR31001">
    <property type="entry name" value="UNCHARACTERIZED TRANSCRIPTIONAL REGULATORY PROTEIN"/>
    <property type="match status" value="1"/>
</dbReference>
<evidence type="ECO:0000256" key="2">
    <source>
        <dbReference type="ARBA" id="ARBA00022723"/>
    </source>
</evidence>
<organism evidence="6 7">
    <name type="scientific">Hyphodiscus hymeniophilus</name>
    <dbReference type="NCBI Taxonomy" id="353542"/>
    <lineage>
        <taxon>Eukaryota</taxon>
        <taxon>Fungi</taxon>
        <taxon>Dikarya</taxon>
        <taxon>Ascomycota</taxon>
        <taxon>Pezizomycotina</taxon>
        <taxon>Leotiomycetes</taxon>
        <taxon>Helotiales</taxon>
        <taxon>Hyphodiscaceae</taxon>
        <taxon>Hyphodiscus</taxon>
    </lineage>
</organism>
<dbReference type="GO" id="GO:0000981">
    <property type="term" value="F:DNA-binding transcription factor activity, RNA polymerase II-specific"/>
    <property type="evidence" value="ECO:0007669"/>
    <property type="project" value="InterPro"/>
</dbReference>
<evidence type="ECO:0000313" key="7">
    <source>
        <dbReference type="Proteomes" id="UP000785200"/>
    </source>
</evidence>
<sequence>MDYFNGSLPNQGGYKETRPQPSQSVSPPPSHGQHQKSTSPLTAASQSQNASSNTAPRIRRRNRMITSCLECRRRKLKCNKSHPCTNCLKFSRDCVFLAPALDQASQLKLTEIKEKVGSLERLLERDVAKSALGGAGSLSPSQDRALPDEAEDDLPANEDERDLEPTPLATVDAAYGDDGDDDDLLDLGIRLGKMRFTERIGGFFRPKIAQELEFTMSDTFMSGHQTPGAFTPPPKTEPLPPANEWLKPGPGYIAPASGFFFGQGGQVASLIDFLPSRLAADRLIKQYFIAVHQITQIIHRPTFEKEYDVFWDEVSLGIEPPSSVQTIIFAAMFSGVVSMDEATIVRDFGVSKTSLIDNFRLGTETALGRANFLRTTKIETLQAFVMYLIPLCRAEVSRAHSVLVGAAIRMAECMGLHRDGSAYGMNAVETQVRRLIWHQLCFLDLRTCEAQGPKPQIRHDDFDTKLPLNIDDNDLYALGKAPASADRWTDATFSLIRFEINEMMRTIWIDRPRIERRKISLTAVLAKIETFRANMAAKYDHLMDDRIPLQKCAKIVKTLLLSRLHVMVLHRYHNSVVSPMPDRLRKIMTASGTTTLETAVALETLPEVRLWAWYAGTYQQFHSAFLLLMEVYVYPNIREADRIWACLDWIYECDPSEDRVTKAKKVLSELQRKTAVYQSMRGMRAPVVMERHLGLRPPRVSDVQDGVRIKKEERPLIYNSRSPEAVKPMEMPMTGMSSNATTTGDAMVQNMVFAGVSNGESLWAMPNHRSPEASRESNSVIGQALVPAEVGSNEPGVDQMMADIDWDAFDALFPPEQLNEELSHPGFFFPPIPGVGPGYVPGYGRGN</sequence>
<evidence type="ECO:0000256" key="1">
    <source>
        <dbReference type="ARBA" id="ARBA00004123"/>
    </source>
</evidence>
<dbReference type="OrthoDB" id="424974at2759"/>
<dbReference type="CDD" id="cd00067">
    <property type="entry name" value="GAL4"/>
    <property type="match status" value="1"/>
</dbReference>
<dbReference type="PANTHER" id="PTHR31001:SF40">
    <property type="entry name" value="ZN(II)2CYS6 TRANSCRIPTION FACTOR (EUROFUNG)"/>
    <property type="match status" value="1"/>
</dbReference>
<proteinExistence type="predicted"/>
<feature type="region of interest" description="Disordered" evidence="4">
    <location>
        <begin position="1"/>
        <end position="59"/>
    </location>
</feature>
<dbReference type="GO" id="GO:0005634">
    <property type="term" value="C:nucleus"/>
    <property type="evidence" value="ECO:0007669"/>
    <property type="project" value="UniProtKB-SubCell"/>
</dbReference>
<dbReference type="Pfam" id="PF04082">
    <property type="entry name" value="Fungal_trans"/>
    <property type="match status" value="1"/>
</dbReference>
<dbReference type="InterPro" id="IPR036864">
    <property type="entry name" value="Zn2-C6_fun-type_DNA-bd_sf"/>
</dbReference>
<dbReference type="InterPro" id="IPR007219">
    <property type="entry name" value="XnlR_reg_dom"/>
</dbReference>
<evidence type="ECO:0000313" key="6">
    <source>
        <dbReference type="EMBL" id="KAG0650605.1"/>
    </source>
</evidence>
<dbReference type="PROSITE" id="PS50048">
    <property type="entry name" value="ZN2_CY6_FUNGAL_2"/>
    <property type="match status" value="1"/>
</dbReference>
<comment type="caution">
    <text evidence="6">The sequence shown here is derived from an EMBL/GenBank/DDBJ whole genome shotgun (WGS) entry which is preliminary data.</text>
</comment>
<evidence type="ECO:0000256" key="4">
    <source>
        <dbReference type="SAM" id="MobiDB-lite"/>
    </source>
</evidence>
<gene>
    <name evidence="6" type="ORF">D0Z07_2433</name>
</gene>
<keyword evidence="3" id="KW-0539">Nucleus</keyword>
<feature type="compositionally biased region" description="Low complexity" evidence="4">
    <location>
        <begin position="42"/>
        <end position="55"/>
    </location>
</feature>
<dbReference type="Proteomes" id="UP000785200">
    <property type="component" value="Unassembled WGS sequence"/>
</dbReference>
<protein>
    <submittedName>
        <fullName evidence="6">Transcription factor</fullName>
    </submittedName>
</protein>
<feature type="compositionally biased region" description="Acidic residues" evidence="4">
    <location>
        <begin position="148"/>
        <end position="162"/>
    </location>
</feature>
<evidence type="ECO:0000256" key="3">
    <source>
        <dbReference type="ARBA" id="ARBA00023242"/>
    </source>
</evidence>
<keyword evidence="2" id="KW-0479">Metal-binding</keyword>
<dbReference type="Pfam" id="PF00172">
    <property type="entry name" value="Zn_clus"/>
    <property type="match status" value="1"/>
</dbReference>
<feature type="domain" description="Zn(2)-C6 fungal-type" evidence="5">
    <location>
        <begin position="67"/>
        <end position="96"/>
    </location>
</feature>
<dbReference type="CDD" id="cd12148">
    <property type="entry name" value="fungal_TF_MHR"/>
    <property type="match status" value="1"/>
</dbReference>
<dbReference type="AlphaFoldDB" id="A0A9P6VN35"/>
<dbReference type="InterPro" id="IPR050613">
    <property type="entry name" value="Sec_Metabolite_Reg"/>
</dbReference>
<dbReference type="GO" id="GO:0006351">
    <property type="term" value="P:DNA-templated transcription"/>
    <property type="evidence" value="ECO:0007669"/>
    <property type="project" value="InterPro"/>
</dbReference>
<evidence type="ECO:0000259" key="5">
    <source>
        <dbReference type="PROSITE" id="PS50048"/>
    </source>
</evidence>
<reference evidence="6" key="1">
    <citation type="submission" date="2019-07" db="EMBL/GenBank/DDBJ databases">
        <title>Hyphodiscus hymeniophilus genome sequencing and assembly.</title>
        <authorList>
            <person name="Kramer G."/>
            <person name="Nodwell J."/>
        </authorList>
    </citation>
    <scope>NUCLEOTIDE SEQUENCE</scope>
    <source>
        <strain evidence="6">ATCC 34498</strain>
    </source>
</reference>
<name>A0A9P6VN35_9HELO</name>
<dbReference type="InterPro" id="IPR001138">
    <property type="entry name" value="Zn2Cys6_DnaBD"/>
</dbReference>
<dbReference type="SMART" id="SM00906">
    <property type="entry name" value="Fungal_trans"/>
    <property type="match status" value="1"/>
</dbReference>